<organism evidence="4 5">
    <name type="scientific">Fusarium sarcochroum</name>
    <dbReference type="NCBI Taxonomy" id="1208366"/>
    <lineage>
        <taxon>Eukaryota</taxon>
        <taxon>Fungi</taxon>
        <taxon>Dikarya</taxon>
        <taxon>Ascomycota</taxon>
        <taxon>Pezizomycotina</taxon>
        <taxon>Sordariomycetes</taxon>
        <taxon>Hypocreomycetidae</taxon>
        <taxon>Hypocreales</taxon>
        <taxon>Nectriaceae</taxon>
        <taxon>Fusarium</taxon>
        <taxon>Fusarium lateritium species complex</taxon>
    </lineage>
</organism>
<dbReference type="Gene3D" id="1.20.5.170">
    <property type="match status" value="1"/>
</dbReference>
<feature type="compositionally biased region" description="Low complexity" evidence="2">
    <location>
        <begin position="415"/>
        <end position="430"/>
    </location>
</feature>
<dbReference type="SMART" id="SM00338">
    <property type="entry name" value="BRLZ"/>
    <property type="match status" value="1"/>
</dbReference>
<dbReference type="GO" id="GO:0003700">
    <property type="term" value="F:DNA-binding transcription factor activity"/>
    <property type="evidence" value="ECO:0007669"/>
    <property type="project" value="InterPro"/>
</dbReference>
<sequence length="660" mass="73621">MDMPTKPSSDDIQPGDGIMPTPYPTSLQLHDAAGCGPDIITTDYPSDSALPGPWDQFLDLYSANQAWFGLSQELSLMDPRPTPEMNIPSHQTAQCQWQQSPRGHDPIEGSVPRQGKHAGTAIDTFSQPRRRAQNRLAQQVYRQKQKNHVEFLVAEIARLEQEQQLKTIENEKLAKQIQRIEKENRALRTLQYTGSKSFSLQTVSKSIWYSPCSFLYSCEREDLDGVSPSRRGRTPSTGISLFDITALWDSITSHELVNSGVETSGRPPVSPVETLRNDKVANWANRRRQLEYKQTNVAAMMVNPPHKRQMGIARPHSQHPSASQQHHQHNSTHHPVGRGRTAHQPPHRTSAYQPTAASVIQKQPAVHHGMHMTKPTQTNQVVHAHAQKPARRAHVHPHEAGHHGQTSRPAHGHAPSSHVGSHNGNHPGHSSSHHPDMRAAAGGAVAGGALGGTVYYLYNEAEDPTYVEDDNVTWIDNNDRPVNDNTEDPSDYDYRYCGEDYTEDPNYGNISNAYNNFEDNGNEGNGLVGPGGFTEDTPRPDDNYSGRFGLGDNDGYSPANGGDSSDCCECNGCYHDLDFHLQIPPQTLIWEEETHRIEYYSAGGFQESCYSIYPKKDPMAGVARWLDESDKTAQLFKNNSFEDSRQDESTLNLFCFNTRD</sequence>
<dbReference type="Proteomes" id="UP000622797">
    <property type="component" value="Unassembled WGS sequence"/>
</dbReference>
<dbReference type="EMBL" id="JABEXW010000883">
    <property type="protein sequence ID" value="KAF4952396.1"/>
    <property type="molecule type" value="Genomic_DNA"/>
</dbReference>
<dbReference type="InterPro" id="IPR046347">
    <property type="entry name" value="bZIP_sf"/>
</dbReference>
<gene>
    <name evidence="4" type="ORF">FSARC_12653</name>
</gene>
<name>A0A8H4WWI1_9HYPO</name>
<keyword evidence="5" id="KW-1185">Reference proteome</keyword>
<evidence type="ECO:0000256" key="2">
    <source>
        <dbReference type="SAM" id="MobiDB-lite"/>
    </source>
</evidence>
<feature type="coiled-coil region" evidence="1">
    <location>
        <begin position="142"/>
        <end position="190"/>
    </location>
</feature>
<keyword evidence="1" id="KW-0175">Coiled coil</keyword>
<evidence type="ECO:0000313" key="4">
    <source>
        <dbReference type="EMBL" id="KAF4952396.1"/>
    </source>
</evidence>
<feature type="region of interest" description="Disordered" evidence="2">
    <location>
        <begin position="518"/>
        <end position="549"/>
    </location>
</feature>
<dbReference type="AlphaFoldDB" id="A0A8H4WWI1"/>
<feature type="compositionally biased region" description="Basic residues" evidence="2">
    <location>
        <begin position="326"/>
        <end position="341"/>
    </location>
</feature>
<dbReference type="CDD" id="cd14688">
    <property type="entry name" value="bZIP_YAP"/>
    <property type="match status" value="1"/>
</dbReference>
<feature type="compositionally biased region" description="Basic residues" evidence="2">
    <location>
        <begin position="385"/>
        <end position="395"/>
    </location>
</feature>
<evidence type="ECO:0000313" key="5">
    <source>
        <dbReference type="Proteomes" id="UP000622797"/>
    </source>
</evidence>
<comment type="caution">
    <text evidence="4">The sequence shown here is derived from an EMBL/GenBank/DDBJ whole genome shotgun (WGS) entry which is preliminary data.</text>
</comment>
<reference evidence="4" key="2">
    <citation type="submission" date="2020-05" db="EMBL/GenBank/DDBJ databases">
        <authorList>
            <person name="Kim H.-S."/>
            <person name="Proctor R.H."/>
            <person name="Brown D.W."/>
        </authorList>
    </citation>
    <scope>NUCLEOTIDE SEQUENCE</scope>
    <source>
        <strain evidence="4">NRRL 20472</strain>
    </source>
</reference>
<protein>
    <recommendedName>
        <fullName evidence="3">BZIP domain-containing protein</fullName>
    </recommendedName>
</protein>
<feature type="domain" description="BZIP" evidence="3">
    <location>
        <begin position="124"/>
        <end position="186"/>
    </location>
</feature>
<evidence type="ECO:0000256" key="1">
    <source>
        <dbReference type="SAM" id="Coils"/>
    </source>
</evidence>
<evidence type="ECO:0000259" key="3">
    <source>
        <dbReference type="SMART" id="SM00338"/>
    </source>
</evidence>
<reference evidence="4" key="1">
    <citation type="journal article" date="2020" name="BMC Genomics">
        <title>Correction to: Identification and distribution of gene clusters required for synthesis of sphingolipid metabolism inhibitors in diverse species of the filamentous fungus Fusarium.</title>
        <authorList>
            <person name="Kim H.S."/>
            <person name="Lohmar J.M."/>
            <person name="Busman M."/>
            <person name="Brown D.W."/>
            <person name="Naumann T.A."/>
            <person name="Divon H.H."/>
            <person name="Lysoe E."/>
            <person name="Uhlig S."/>
            <person name="Proctor R.H."/>
        </authorList>
    </citation>
    <scope>NUCLEOTIDE SEQUENCE</scope>
    <source>
        <strain evidence="4">NRRL 20472</strain>
    </source>
</reference>
<feature type="region of interest" description="Disordered" evidence="2">
    <location>
        <begin position="380"/>
        <end position="439"/>
    </location>
</feature>
<feature type="region of interest" description="Disordered" evidence="2">
    <location>
        <begin position="309"/>
        <end position="356"/>
    </location>
</feature>
<feature type="compositionally biased region" description="Gly residues" evidence="2">
    <location>
        <begin position="523"/>
        <end position="532"/>
    </location>
</feature>
<dbReference type="InterPro" id="IPR004827">
    <property type="entry name" value="bZIP"/>
</dbReference>
<accession>A0A8H4WWI1</accession>
<dbReference type="SUPFAM" id="SSF57959">
    <property type="entry name" value="Leucine zipper domain"/>
    <property type="match status" value="1"/>
</dbReference>
<proteinExistence type="predicted"/>